<protein>
    <submittedName>
        <fullName evidence="1">Uncharacterized protein</fullName>
    </submittedName>
</protein>
<dbReference type="RefSeq" id="WP_157584414.1">
    <property type="nucleotide sequence ID" value="NZ_WPIN01000003.1"/>
</dbReference>
<accession>A0A7K1S8L1</accession>
<dbReference type="AlphaFoldDB" id="A0A7K1S8L1"/>
<dbReference type="Proteomes" id="UP000436006">
    <property type="component" value="Unassembled WGS sequence"/>
</dbReference>
<proteinExistence type="predicted"/>
<dbReference type="EMBL" id="WPIN01000003">
    <property type="protein sequence ID" value="MVM30161.1"/>
    <property type="molecule type" value="Genomic_DNA"/>
</dbReference>
<gene>
    <name evidence="1" type="ORF">GO755_08960</name>
</gene>
<evidence type="ECO:0000313" key="2">
    <source>
        <dbReference type="Proteomes" id="UP000436006"/>
    </source>
</evidence>
<evidence type="ECO:0000313" key="1">
    <source>
        <dbReference type="EMBL" id="MVM30161.1"/>
    </source>
</evidence>
<name>A0A7K1S8L1_9BACT</name>
<sequence length="127" mass="14477">MKTKNVLRVGQLANTLDNLVHAQIIELPERIRTNCIQEAIPNLVAELRSIFVAETGENPWAKPIEDISQQHLGELSQTFIGRGNQFADFYTFWLNFLYSEPEPDTMSKLLLQVKQWGYVLDDDSAIG</sequence>
<comment type="caution">
    <text evidence="1">The sequence shown here is derived from an EMBL/GenBank/DDBJ whole genome shotgun (WGS) entry which is preliminary data.</text>
</comment>
<keyword evidence="2" id="KW-1185">Reference proteome</keyword>
<reference evidence="1 2" key="1">
    <citation type="submission" date="2019-12" db="EMBL/GenBank/DDBJ databases">
        <title>Spirosoma sp. HMF4905 genome sequencing and assembly.</title>
        <authorList>
            <person name="Kang H."/>
            <person name="Cha I."/>
            <person name="Kim H."/>
            <person name="Joh K."/>
        </authorList>
    </citation>
    <scope>NUCLEOTIDE SEQUENCE [LARGE SCALE GENOMIC DNA]</scope>
    <source>
        <strain evidence="1 2">HMF4905</strain>
    </source>
</reference>
<organism evidence="1 2">
    <name type="scientific">Spirosoma arboris</name>
    <dbReference type="NCBI Taxonomy" id="2682092"/>
    <lineage>
        <taxon>Bacteria</taxon>
        <taxon>Pseudomonadati</taxon>
        <taxon>Bacteroidota</taxon>
        <taxon>Cytophagia</taxon>
        <taxon>Cytophagales</taxon>
        <taxon>Cytophagaceae</taxon>
        <taxon>Spirosoma</taxon>
    </lineage>
</organism>